<dbReference type="NCBIfam" id="NF038402">
    <property type="entry name" value="TroA_like"/>
    <property type="match status" value="1"/>
</dbReference>
<dbReference type="InterPro" id="IPR002491">
    <property type="entry name" value="ABC_transptr_periplasmic_BD"/>
</dbReference>
<dbReference type="Gene3D" id="3.40.50.1980">
    <property type="entry name" value="Nitrogenase molybdenum iron protein domain"/>
    <property type="match status" value="2"/>
</dbReference>
<dbReference type="CDD" id="cd01144">
    <property type="entry name" value="BtuF"/>
    <property type="match status" value="1"/>
</dbReference>
<keyword evidence="4" id="KW-1185">Reference proteome</keyword>
<dbReference type="PROSITE" id="PS50983">
    <property type="entry name" value="FE_B12_PBP"/>
    <property type="match status" value="1"/>
</dbReference>
<feature type="domain" description="Fe/B12 periplasmic-binding" evidence="2">
    <location>
        <begin position="35"/>
        <end position="288"/>
    </location>
</feature>
<gene>
    <name evidence="3" type="ORF">BKK80_17255</name>
</gene>
<keyword evidence="1" id="KW-0732">Signal</keyword>
<dbReference type="InterPro" id="IPR050902">
    <property type="entry name" value="ABC_Transporter_SBP"/>
</dbReference>
<proteinExistence type="predicted"/>
<dbReference type="SUPFAM" id="SSF53807">
    <property type="entry name" value="Helical backbone' metal receptor"/>
    <property type="match status" value="1"/>
</dbReference>
<dbReference type="PANTHER" id="PTHR30535">
    <property type="entry name" value="VITAMIN B12-BINDING PROTEIN"/>
    <property type="match status" value="1"/>
</dbReference>
<dbReference type="Proteomes" id="UP000177515">
    <property type="component" value="Chromosome 1"/>
</dbReference>
<dbReference type="InterPro" id="IPR054828">
    <property type="entry name" value="Vit_B12_bind_prot"/>
</dbReference>
<evidence type="ECO:0000256" key="1">
    <source>
        <dbReference type="ARBA" id="ARBA00022729"/>
    </source>
</evidence>
<dbReference type="PANTHER" id="PTHR30535:SF34">
    <property type="entry name" value="MOLYBDATE-BINDING PROTEIN MOLA"/>
    <property type="match status" value="1"/>
</dbReference>
<evidence type="ECO:0000259" key="2">
    <source>
        <dbReference type="PROSITE" id="PS50983"/>
    </source>
</evidence>
<accession>A0ABN4TPM7</accession>
<evidence type="ECO:0000313" key="3">
    <source>
        <dbReference type="EMBL" id="AOZ08216.1"/>
    </source>
</evidence>
<dbReference type="Pfam" id="PF01497">
    <property type="entry name" value="Peripla_BP_2"/>
    <property type="match status" value="1"/>
</dbReference>
<name>A0ABN4TPM7_9BURK</name>
<sequence>MLALSLYQAAPAARAALSVVDDAGQTVTLAAPARRVVSLAPHVTELLYAAGGGERIVGTVSYSDYPPTARDIPRVGDNKALDLERIAALKPDLIVVWRHGNAQQQIDRLRALGLPLFFSEPRRLDTIAEDIEKLGTLLGTAPVAARAATDFRGRIESLRKTYAARPPVTVFYQVWQRPLMTLNGRHLVSDMLALCGGRNLFADATPLVPTVTEEAVVAGNPEAMVTAGMGATRADRPLADFSMWERWKQVTAVARGNLFVIDGDLINRAGPRVAQGAEILCKDLEQARARRPAR</sequence>
<evidence type="ECO:0000313" key="4">
    <source>
        <dbReference type="Proteomes" id="UP000177515"/>
    </source>
</evidence>
<reference evidence="3 4" key="1">
    <citation type="submission" date="2016-10" db="EMBL/GenBank/DDBJ databases">
        <title>Complete genome sequences of three Cupriavidus strains isolated from various Malaysian environments.</title>
        <authorList>
            <person name="Abdullah A.A.-A."/>
            <person name="Shafie N.A.H."/>
            <person name="Lau N.S."/>
        </authorList>
    </citation>
    <scope>NUCLEOTIDE SEQUENCE [LARGE SCALE GENOMIC DNA]</scope>
    <source>
        <strain evidence="3 4">USMAA1020</strain>
    </source>
</reference>
<dbReference type="EMBL" id="CP017754">
    <property type="protein sequence ID" value="AOZ08216.1"/>
    <property type="molecule type" value="Genomic_DNA"/>
</dbReference>
<protein>
    <submittedName>
        <fullName evidence="3">Cobalamin-binding protein</fullName>
    </submittedName>
</protein>
<organism evidence="3 4">
    <name type="scientific">Cupriavidus malaysiensis</name>
    <dbReference type="NCBI Taxonomy" id="367825"/>
    <lineage>
        <taxon>Bacteria</taxon>
        <taxon>Pseudomonadati</taxon>
        <taxon>Pseudomonadota</taxon>
        <taxon>Betaproteobacteria</taxon>
        <taxon>Burkholderiales</taxon>
        <taxon>Burkholderiaceae</taxon>
        <taxon>Cupriavidus</taxon>
    </lineage>
</organism>